<accession>A0A0L0GB80</accession>
<protein>
    <submittedName>
        <fullName evidence="2">Uncharacterized protein</fullName>
    </submittedName>
</protein>
<dbReference type="GeneID" id="25902184"/>
<dbReference type="RefSeq" id="XP_014160056.1">
    <property type="nucleotide sequence ID" value="XM_014304581.1"/>
</dbReference>
<name>A0A0L0GB80_9EUKA</name>
<reference evidence="2 3" key="1">
    <citation type="submission" date="2011-02" db="EMBL/GenBank/DDBJ databases">
        <title>The Genome Sequence of Sphaeroforma arctica JP610.</title>
        <authorList>
            <consortium name="The Broad Institute Genome Sequencing Platform"/>
            <person name="Russ C."/>
            <person name="Cuomo C."/>
            <person name="Young S.K."/>
            <person name="Zeng Q."/>
            <person name="Gargeya S."/>
            <person name="Alvarado L."/>
            <person name="Berlin A."/>
            <person name="Chapman S.B."/>
            <person name="Chen Z."/>
            <person name="Freedman E."/>
            <person name="Gellesch M."/>
            <person name="Goldberg J."/>
            <person name="Griggs A."/>
            <person name="Gujja S."/>
            <person name="Heilman E."/>
            <person name="Heiman D."/>
            <person name="Howarth C."/>
            <person name="Mehta T."/>
            <person name="Neiman D."/>
            <person name="Pearson M."/>
            <person name="Roberts A."/>
            <person name="Saif S."/>
            <person name="Shea T."/>
            <person name="Shenoy N."/>
            <person name="Sisk P."/>
            <person name="Stolte C."/>
            <person name="Sykes S."/>
            <person name="White J."/>
            <person name="Yandava C."/>
            <person name="Burger G."/>
            <person name="Gray M.W."/>
            <person name="Holland P.W.H."/>
            <person name="King N."/>
            <person name="Lang F.B.F."/>
            <person name="Roger A.J."/>
            <person name="Ruiz-Trillo I."/>
            <person name="Haas B."/>
            <person name="Nusbaum C."/>
            <person name="Birren B."/>
        </authorList>
    </citation>
    <scope>NUCLEOTIDE SEQUENCE [LARGE SCALE GENOMIC DNA]</scope>
    <source>
        <strain evidence="2 3">JP610</strain>
    </source>
</reference>
<feature type="compositionally biased region" description="Basic and acidic residues" evidence="1">
    <location>
        <begin position="80"/>
        <end position="102"/>
    </location>
</feature>
<gene>
    <name evidence="2" type="ORF">SARC_01680</name>
</gene>
<evidence type="ECO:0000313" key="2">
    <source>
        <dbReference type="EMBL" id="KNC86154.1"/>
    </source>
</evidence>
<dbReference type="Proteomes" id="UP000054560">
    <property type="component" value="Unassembled WGS sequence"/>
</dbReference>
<dbReference type="EMBL" id="KQ241665">
    <property type="protein sequence ID" value="KNC86154.1"/>
    <property type="molecule type" value="Genomic_DNA"/>
</dbReference>
<proteinExistence type="predicted"/>
<keyword evidence="3" id="KW-1185">Reference proteome</keyword>
<evidence type="ECO:0000313" key="3">
    <source>
        <dbReference type="Proteomes" id="UP000054560"/>
    </source>
</evidence>
<evidence type="ECO:0000256" key="1">
    <source>
        <dbReference type="SAM" id="MobiDB-lite"/>
    </source>
</evidence>
<sequence>MLSNRCETIWARRYMYTAETCNSVYSSVASVLKATFGPGQKQCIGFSTLKIVSTHKHTCEFLVLVETAKTLRTITHPEGIEAKRKAEEGRVRKEVERRREQEDTQPQRQLAQQSHDAYIFLHGKNT</sequence>
<dbReference type="AlphaFoldDB" id="A0A0L0GB80"/>
<feature type="region of interest" description="Disordered" evidence="1">
    <location>
        <begin position="80"/>
        <end position="112"/>
    </location>
</feature>
<organism evidence="2 3">
    <name type="scientific">Sphaeroforma arctica JP610</name>
    <dbReference type="NCBI Taxonomy" id="667725"/>
    <lineage>
        <taxon>Eukaryota</taxon>
        <taxon>Ichthyosporea</taxon>
        <taxon>Ichthyophonida</taxon>
        <taxon>Sphaeroforma</taxon>
    </lineage>
</organism>